<feature type="domain" description="HNH nuclease" evidence="2">
    <location>
        <begin position="329"/>
        <end position="379"/>
    </location>
</feature>
<comment type="caution">
    <text evidence="3">The sequence shown here is derived from an EMBL/GenBank/DDBJ whole genome shotgun (WGS) entry which is preliminary data.</text>
</comment>
<evidence type="ECO:0000256" key="1">
    <source>
        <dbReference type="SAM" id="MobiDB-lite"/>
    </source>
</evidence>
<sequence>MELTGTVDAQDVLREMLTVLGGLPAADTEVAAIDLISLAESVKSSCAAVQAQQTLRLQELRSAAEAEAGVPVERRCRGLSGDVALARRVSGTAGGRHLGFARAMGEMPNTFARLRDGSLSEWRATILVRETGYLQVEDRRVIDHVLSADPATLDGVGDRALEALAKRIAYARDPQAVVDRNASAPKDRRVTIRPKPDAMVQLSALLPMKAGIAAYAALKQYADGLVGDGDRTHAQVMADTLLERLTGKAAVEDLPVAVDVVIAGDALVGFSDAAADVPGYGPIPADTARSLIADALDADALVTIRQLFAAPDSGALVAMESRARIFPSGLRRFMTRRDVSCRMPYCDAPIAEIDHAHPHADGGSTDSVNGNGLCRTHNLQKENPGWAVTTAIDDHGTHEARIRTPTGHDHRSRAPVCGSTAAA</sequence>
<feature type="compositionally biased region" description="Basic and acidic residues" evidence="1">
    <location>
        <begin position="400"/>
        <end position="409"/>
    </location>
</feature>
<organism evidence="3 4">
    <name type="scientific">Williamsia serinedens</name>
    <dbReference type="NCBI Taxonomy" id="391736"/>
    <lineage>
        <taxon>Bacteria</taxon>
        <taxon>Bacillati</taxon>
        <taxon>Actinomycetota</taxon>
        <taxon>Actinomycetes</taxon>
        <taxon>Mycobacteriales</taxon>
        <taxon>Nocardiaceae</taxon>
        <taxon>Williamsia</taxon>
    </lineage>
</organism>
<name>A0ABT1H5S7_9NOCA</name>
<dbReference type="CDD" id="cd00085">
    <property type="entry name" value="HNHc"/>
    <property type="match status" value="1"/>
</dbReference>
<accession>A0ABT1H5S7</accession>
<dbReference type="SMART" id="SM00507">
    <property type="entry name" value="HNHc"/>
    <property type="match status" value="1"/>
</dbReference>
<evidence type="ECO:0000313" key="4">
    <source>
        <dbReference type="Proteomes" id="UP001205740"/>
    </source>
</evidence>
<evidence type="ECO:0000313" key="3">
    <source>
        <dbReference type="EMBL" id="MCP2162521.1"/>
    </source>
</evidence>
<proteinExistence type="predicted"/>
<reference evidence="3 4" key="1">
    <citation type="submission" date="2022-06" db="EMBL/GenBank/DDBJ databases">
        <title>Genomic Encyclopedia of Archaeal and Bacterial Type Strains, Phase II (KMG-II): from individual species to whole genera.</title>
        <authorList>
            <person name="Goeker M."/>
        </authorList>
    </citation>
    <scope>NUCLEOTIDE SEQUENCE [LARGE SCALE GENOMIC DNA]</scope>
    <source>
        <strain evidence="3 4">DSM 45037</strain>
    </source>
</reference>
<dbReference type="EMBL" id="JAMTCG010000007">
    <property type="protein sequence ID" value="MCP2162521.1"/>
    <property type="molecule type" value="Genomic_DNA"/>
</dbReference>
<protein>
    <recommendedName>
        <fullName evidence="2">HNH nuclease domain-containing protein</fullName>
    </recommendedName>
</protein>
<keyword evidence="4" id="KW-1185">Reference proteome</keyword>
<feature type="region of interest" description="Disordered" evidence="1">
    <location>
        <begin position="400"/>
        <end position="423"/>
    </location>
</feature>
<gene>
    <name evidence="3" type="ORF">LX12_003729</name>
</gene>
<evidence type="ECO:0000259" key="2">
    <source>
        <dbReference type="SMART" id="SM00507"/>
    </source>
</evidence>
<dbReference type="InterPro" id="IPR003615">
    <property type="entry name" value="HNH_nuc"/>
</dbReference>
<dbReference type="RefSeq" id="WP_253656086.1">
    <property type="nucleotide sequence ID" value="NZ_BAAAOE010000002.1"/>
</dbReference>
<dbReference type="Proteomes" id="UP001205740">
    <property type="component" value="Unassembled WGS sequence"/>
</dbReference>